<dbReference type="InterPro" id="IPR050272">
    <property type="entry name" value="Isochorismatase-like_hydrls"/>
</dbReference>
<feature type="domain" description="Isochorismatase-like" evidence="2">
    <location>
        <begin position="9"/>
        <end position="183"/>
    </location>
</feature>
<evidence type="ECO:0000259" key="2">
    <source>
        <dbReference type="Pfam" id="PF00857"/>
    </source>
</evidence>
<name>A0A8J3IZX6_9CHLR</name>
<dbReference type="Pfam" id="PF00857">
    <property type="entry name" value="Isochorismatase"/>
    <property type="match status" value="1"/>
</dbReference>
<comment type="caution">
    <text evidence="3">The sequence shown here is derived from an EMBL/GenBank/DDBJ whole genome shotgun (WGS) entry which is preliminary data.</text>
</comment>
<reference evidence="3" key="1">
    <citation type="submission" date="2020-10" db="EMBL/GenBank/DDBJ databases">
        <title>Taxonomic study of unclassified bacteria belonging to the class Ktedonobacteria.</title>
        <authorList>
            <person name="Yabe S."/>
            <person name="Wang C.M."/>
            <person name="Zheng Y."/>
            <person name="Sakai Y."/>
            <person name="Cavaletti L."/>
            <person name="Monciardini P."/>
            <person name="Donadio S."/>
        </authorList>
    </citation>
    <scope>NUCLEOTIDE SEQUENCE</scope>
    <source>
        <strain evidence="3">ID150040</strain>
    </source>
</reference>
<dbReference type="AlphaFoldDB" id="A0A8J3IZX6"/>
<dbReference type="SUPFAM" id="SSF52499">
    <property type="entry name" value="Isochorismatase-like hydrolases"/>
    <property type="match status" value="1"/>
</dbReference>
<proteinExistence type="predicted"/>
<dbReference type="PANTHER" id="PTHR43540:SF1">
    <property type="entry name" value="ISOCHORISMATASE HYDROLASE"/>
    <property type="match status" value="1"/>
</dbReference>
<dbReference type="EMBL" id="BNJK01000002">
    <property type="protein sequence ID" value="GHO99061.1"/>
    <property type="molecule type" value="Genomic_DNA"/>
</dbReference>
<dbReference type="Gene3D" id="3.40.50.850">
    <property type="entry name" value="Isochorismatase-like"/>
    <property type="match status" value="1"/>
</dbReference>
<dbReference type="Proteomes" id="UP000597444">
    <property type="component" value="Unassembled WGS sequence"/>
</dbReference>
<dbReference type="InterPro" id="IPR036380">
    <property type="entry name" value="Isochorismatase-like_sf"/>
</dbReference>
<evidence type="ECO:0000313" key="3">
    <source>
        <dbReference type="EMBL" id="GHO99061.1"/>
    </source>
</evidence>
<sequence length="190" mass="20459">MSDTQAKKALLVMDMQGGIVARYVQDSDILTTTGRAIEAAHAASIPVIYVVIGFRPGYPEVSPRNKAFSGVAQRAQASGAPALIEVHPAIAPQPTDIVVTKRRVSAFCGSDLEVVLRSQNISHLVLSGIATSGVVLSTLREAADRDYQLTVLANCCLDADEEVHRVLLTKVFPRQADVIQSEEWIAHLKS</sequence>
<accession>A0A8J3IZX6</accession>
<dbReference type="PANTHER" id="PTHR43540">
    <property type="entry name" value="PEROXYUREIDOACRYLATE/UREIDOACRYLATE AMIDOHYDROLASE-RELATED"/>
    <property type="match status" value="1"/>
</dbReference>
<protein>
    <submittedName>
        <fullName evidence="3">Cysteine hydrolase</fullName>
    </submittedName>
</protein>
<organism evidence="3 4">
    <name type="scientific">Reticulibacter mediterranei</name>
    <dbReference type="NCBI Taxonomy" id="2778369"/>
    <lineage>
        <taxon>Bacteria</taxon>
        <taxon>Bacillati</taxon>
        <taxon>Chloroflexota</taxon>
        <taxon>Ktedonobacteria</taxon>
        <taxon>Ktedonobacterales</taxon>
        <taxon>Reticulibacteraceae</taxon>
        <taxon>Reticulibacter</taxon>
    </lineage>
</organism>
<evidence type="ECO:0000256" key="1">
    <source>
        <dbReference type="ARBA" id="ARBA00022801"/>
    </source>
</evidence>
<evidence type="ECO:0000313" key="4">
    <source>
        <dbReference type="Proteomes" id="UP000597444"/>
    </source>
</evidence>
<gene>
    <name evidence="3" type="ORF">KSF_091090</name>
</gene>
<dbReference type="CDD" id="cd00431">
    <property type="entry name" value="cysteine_hydrolases"/>
    <property type="match status" value="1"/>
</dbReference>
<keyword evidence="4" id="KW-1185">Reference proteome</keyword>
<dbReference type="GO" id="GO:0016787">
    <property type="term" value="F:hydrolase activity"/>
    <property type="evidence" value="ECO:0007669"/>
    <property type="project" value="UniProtKB-KW"/>
</dbReference>
<dbReference type="InterPro" id="IPR000868">
    <property type="entry name" value="Isochorismatase-like_dom"/>
</dbReference>
<dbReference type="RefSeq" id="WP_220209723.1">
    <property type="nucleotide sequence ID" value="NZ_BNJK01000002.1"/>
</dbReference>
<keyword evidence="1 3" id="KW-0378">Hydrolase</keyword>